<name>A0A2U1M6Q0_ARTAN</name>
<keyword evidence="2" id="KW-1185">Reference proteome</keyword>
<dbReference type="PANTHER" id="PTHR34564:SF3">
    <property type="entry name" value="PEPTIDYL-PROLYL CIS-TRANS ISOMERASE G"/>
    <property type="match status" value="1"/>
</dbReference>
<dbReference type="Proteomes" id="UP000245207">
    <property type="component" value="Unassembled WGS sequence"/>
</dbReference>
<dbReference type="PANTHER" id="PTHR34564">
    <property type="entry name" value="PEPTIDYL-PROLYL CIS-TRANS ISOMERASE G"/>
    <property type="match status" value="1"/>
</dbReference>
<accession>A0A2U1M6Q0</accession>
<sequence length="73" mass="8428">MDVLLSDLVTDFKKKRAKIILSQEKQIQKLKTLVQSLEEQLLVCRGKDEFVNDKTAGSLTELINELNHQQIME</sequence>
<protein>
    <submittedName>
        <fullName evidence="1">Uncharacterized protein</fullName>
    </submittedName>
</protein>
<reference evidence="1 2" key="1">
    <citation type="journal article" date="2018" name="Mol. Plant">
        <title>The genome of Artemisia annua provides insight into the evolution of Asteraceae family and artemisinin biosynthesis.</title>
        <authorList>
            <person name="Shen Q."/>
            <person name="Zhang L."/>
            <person name="Liao Z."/>
            <person name="Wang S."/>
            <person name="Yan T."/>
            <person name="Shi P."/>
            <person name="Liu M."/>
            <person name="Fu X."/>
            <person name="Pan Q."/>
            <person name="Wang Y."/>
            <person name="Lv Z."/>
            <person name="Lu X."/>
            <person name="Zhang F."/>
            <person name="Jiang W."/>
            <person name="Ma Y."/>
            <person name="Chen M."/>
            <person name="Hao X."/>
            <person name="Li L."/>
            <person name="Tang Y."/>
            <person name="Lv G."/>
            <person name="Zhou Y."/>
            <person name="Sun X."/>
            <person name="Brodelius P.E."/>
            <person name="Rose J.K.C."/>
            <person name="Tang K."/>
        </authorList>
    </citation>
    <scope>NUCLEOTIDE SEQUENCE [LARGE SCALE GENOMIC DNA]</scope>
    <source>
        <strain evidence="2">cv. Huhao1</strain>
        <tissue evidence="1">Leaf</tissue>
    </source>
</reference>
<dbReference type="OrthoDB" id="1930404at2759"/>
<gene>
    <name evidence="1" type="ORF">CTI12_AA406360</name>
</gene>
<dbReference type="EMBL" id="PKPP01006309">
    <property type="protein sequence ID" value="PWA56942.1"/>
    <property type="molecule type" value="Genomic_DNA"/>
</dbReference>
<evidence type="ECO:0000313" key="1">
    <source>
        <dbReference type="EMBL" id="PWA56942.1"/>
    </source>
</evidence>
<dbReference type="AlphaFoldDB" id="A0A2U1M6Q0"/>
<organism evidence="1 2">
    <name type="scientific">Artemisia annua</name>
    <name type="common">Sweet wormwood</name>
    <dbReference type="NCBI Taxonomy" id="35608"/>
    <lineage>
        <taxon>Eukaryota</taxon>
        <taxon>Viridiplantae</taxon>
        <taxon>Streptophyta</taxon>
        <taxon>Embryophyta</taxon>
        <taxon>Tracheophyta</taxon>
        <taxon>Spermatophyta</taxon>
        <taxon>Magnoliopsida</taxon>
        <taxon>eudicotyledons</taxon>
        <taxon>Gunneridae</taxon>
        <taxon>Pentapetalae</taxon>
        <taxon>asterids</taxon>
        <taxon>campanulids</taxon>
        <taxon>Asterales</taxon>
        <taxon>Asteraceae</taxon>
        <taxon>Asteroideae</taxon>
        <taxon>Anthemideae</taxon>
        <taxon>Artemisiinae</taxon>
        <taxon>Artemisia</taxon>
    </lineage>
</organism>
<proteinExistence type="predicted"/>
<evidence type="ECO:0000313" key="2">
    <source>
        <dbReference type="Proteomes" id="UP000245207"/>
    </source>
</evidence>
<comment type="caution">
    <text evidence="1">The sequence shown here is derived from an EMBL/GenBank/DDBJ whole genome shotgun (WGS) entry which is preliminary data.</text>
</comment>